<proteinExistence type="predicted"/>
<protein>
    <recommendedName>
        <fullName evidence="3">Relaxase/mobilization nuclease domain-containing protein</fullName>
    </recommendedName>
</protein>
<gene>
    <name evidence="1" type="ORF">DW907_05180</name>
</gene>
<evidence type="ECO:0000313" key="2">
    <source>
        <dbReference type="Proteomes" id="UP000285288"/>
    </source>
</evidence>
<accession>A0A413UDE6</accession>
<reference evidence="1 2" key="1">
    <citation type="submission" date="2018-08" db="EMBL/GenBank/DDBJ databases">
        <title>A genome reference for cultivated species of the human gut microbiota.</title>
        <authorList>
            <person name="Zou Y."/>
            <person name="Xue W."/>
            <person name="Luo G."/>
        </authorList>
    </citation>
    <scope>NUCLEOTIDE SEQUENCE [LARGE SCALE GENOMIC DNA]</scope>
    <source>
        <strain evidence="1 2">AM42-13AC</strain>
    </source>
</reference>
<dbReference type="RefSeq" id="WP_118011177.1">
    <property type="nucleotide sequence ID" value="NZ_QSGD01000015.1"/>
</dbReference>
<evidence type="ECO:0000313" key="1">
    <source>
        <dbReference type="EMBL" id="RHB07158.1"/>
    </source>
</evidence>
<dbReference type="AlphaFoldDB" id="A0A413UDE6"/>
<organism evidence="1 2">
    <name type="scientific">Holdemanella biformis</name>
    <dbReference type="NCBI Taxonomy" id="1735"/>
    <lineage>
        <taxon>Bacteria</taxon>
        <taxon>Bacillati</taxon>
        <taxon>Bacillota</taxon>
        <taxon>Erysipelotrichia</taxon>
        <taxon>Erysipelotrichales</taxon>
        <taxon>Erysipelotrichaceae</taxon>
        <taxon>Holdemanella</taxon>
    </lineage>
</organism>
<comment type="caution">
    <text evidence="1">The sequence shown here is derived from an EMBL/GenBank/DDBJ whole genome shotgun (WGS) entry which is preliminary data.</text>
</comment>
<sequence>MMYFNNDIKIHNFKNESDFNSCLTCLLRTDSAQRWTNDLTSKNELFTLGDPTDTGVFRFKLDTRKSIKENFYKQWKQDINHLYFSRVECPRDDIFEWNENMHKEMQKIVKDMMCKHYYPILIIVHNDQPRDSCHFHMVLDYIDPDQ</sequence>
<name>A0A413UDE6_9FIRM</name>
<dbReference type="EMBL" id="QSGD01000015">
    <property type="protein sequence ID" value="RHB07158.1"/>
    <property type="molecule type" value="Genomic_DNA"/>
</dbReference>
<dbReference type="Proteomes" id="UP000285288">
    <property type="component" value="Unassembled WGS sequence"/>
</dbReference>
<evidence type="ECO:0008006" key="3">
    <source>
        <dbReference type="Google" id="ProtNLM"/>
    </source>
</evidence>